<feature type="compositionally biased region" description="Basic and acidic residues" evidence="8">
    <location>
        <begin position="239"/>
        <end position="250"/>
    </location>
</feature>
<dbReference type="InterPro" id="IPR044145">
    <property type="entry name" value="IF2_II"/>
</dbReference>
<dbReference type="GO" id="GO:0003924">
    <property type="term" value="F:GTPase activity"/>
    <property type="evidence" value="ECO:0007669"/>
    <property type="project" value="InterPro"/>
</dbReference>
<feature type="compositionally biased region" description="Basic and acidic residues" evidence="8">
    <location>
        <begin position="575"/>
        <end position="592"/>
    </location>
</feature>
<protein>
    <recommendedName>
        <fullName evidence="7">Translation initiation factor IF-2, chloroplastic</fullName>
    </recommendedName>
</protein>
<evidence type="ECO:0000313" key="10">
    <source>
        <dbReference type="EMBL" id="KAK9844294.1"/>
    </source>
</evidence>
<dbReference type="HAMAP" id="MF_00100_B">
    <property type="entry name" value="IF_2_B"/>
    <property type="match status" value="1"/>
</dbReference>
<dbReference type="InterPro" id="IPR053905">
    <property type="entry name" value="EF-G-like_DII"/>
</dbReference>
<keyword evidence="2" id="KW-0396">Initiation factor</keyword>
<dbReference type="Pfam" id="PF04760">
    <property type="entry name" value="IF2_N"/>
    <property type="match status" value="1"/>
</dbReference>
<dbReference type="PRINTS" id="PR00315">
    <property type="entry name" value="ELONGATNFCT"/>
</dbReference>
<sequence length="1211" mass="128355">MQAPVHEQPALARLLTGFPSSGSLHAHCPLLRPQLTRQSSAPLRTDRRLVTRAEEDDRSGSSSLLQRPTLQRPAAPRPAPAPTTPSQNGASQDNKQGGSSHQLNNNRGNRPDQQRQQGNKNQRQNTNRHQNGQQQHQNGQQQRNRAQDPDSRQQQNRNHIRGQQKGDATAPGQQQQQQQQQQQKPHFKHKQPGAQQQQAQAKPVAVPASKQDDVAALDASSASSATTAAGQAPDPVTEQIEKSQSRREASDASGIAEAAGDAAAAVSPSEAAAEVAKADLSDSPPSSVGEPGELQAAGDTQSTPHAAQAGPPAAAAPQALSSPASAPAQAPKPAAPSRPALRGRPDLQAPQPAPQALGPNSSRALKACKLLKEIAPRGQYLSWGADLLWAGRVTQPPRSRWPQGRPMDTIDEQDATASIEAEDAAFASWDLPEDEKVEAPAAKAEADASAGGTAAAEEAAAPARPALRLAARPKVAPRPATQQERQDEALTQAARAPFRPHPNRPANGQSAGGVAVAPGQAAAPAAAPGAGDRFAGRKDRRKAANDDDDDDSAGKKKGKKPDAKGKSQVRQRRATKAEKRQQRFEAEEMSRPEREEIFEIPLQGMSLQELADRLATGQGEIIASLFRRGIMVQVNSVLDVEAVKLVAEDFGAEAIDADDIQVSQMARKTVDYDDEDKEGLQPRAPVVTVMGHVDHGKTSLLDFVRNTKVAAGEAGGITQAIGAYTCVVGEGESEQGITFLDTPGHEAFSAMRARGTRVTDIAIIVVAADDGVRPQTSEAIGHAQSAGVPIIIAINKMDKEGAQPDRVKQELSDAGLLPEEWGGQTPMIQISAKKGTGVDELLETVLLVAEVAELRANPDKPARGTVIEAHLDRRIGPVSTVLVATGTLRVGDIISCGVAYGKVRQLLSTNAEVDEAGPSDAVQMFGLSAVPKAGDEFVTHTSLEQARKSADELLAAQRTERLADLSGGSTGDFVTSRPGGQLEDLGDGLQRLNIILKADTSGSMEAVKATVQGLPSTAIMPRFLMAAANEINTSDVDLAYNSQAIILGFNVEPSEAVIAAAKQKQVPVHNHRVIYDLMDTVRGIMEGRLSPVEQVTEIGSAEVRAVFGSGSRKIAGCMVNEGSLKKGCTVEVKRNRKTITRRELVSLRRVKDDVKEVSAGNECGLQLKAYDDFEEGDQITALEIVQAKRSLEEAADLHARAASAAREPVPV</sequence>
<keyword evidence="11" id="KW-1185">Reference proteome</keyword>
<dbReference type="FunFam" id="3.40.50.10050:FF:000001">
    <property type="entry name" value="Translation initiation factor IF-2"/>
    <property type="match status" value="1"/>
</dbReference>
<evidence type="ECO:0000256" key="1">
    <source>
        <dbReference type="ARBA" id="ARBA00007733"/>
    </source>
</evidence>
<dbReference type="SUPFAM" id="SSF52156">
    <property type="entry name" value="Initiation factor IF2/eIF5b, domain 3"/>
    <property type="match status" value="1"/>
</dbReference>
<comment type="function">
    <text evidence="6">One of the essential components for the initiation of protein synthesis. Protects formylmethionyl-tRNA from spontaneous hydrolysis and promotes its binding to the 30S ribosomal subunits. Also involved in the hydrolysis of GTP during the formation of the 70S ribosomal complex.</text>
</comment>
<dbReference type="SUPFAM" id="SSF52540">
    <property type="entry name" value="P-loop containing nucleoside triphosphate hydrolases"/>
    <property type="match status" value="1"/>
</dbReference>
<dbReference type="GO" id="GO:0003743">
    <property type="term" value="F:translation initiation factor activity"/>
    <property type="evidence" value="ECO:0007669"/>
    <property type="project" value="UniProtKB-KW"/>
</dbReference>
<feature type="compositionally biased region" description="Low complexity" evidence="8">
    <location>
        <begin position="251"/>
        <end position="275"/>
    </location>
</feature>
<evidence type="ECO:0000256" key="7">
    <source>
        <dbReference type="ARBA" id="ARBA00044105"/>
    </source>
</evidence>
<dbReference type="Gene3D" id="2.40.30.10">
    <property type="entry name" value="Translation factors"/>
    <property type="match status" value="2"/>
</dbReference>
<comment type="caution">
    <text evidence="10">The sequence shown here is derived from an EMBL/GenBank/DDBJ whole genome shotgun (WGS) entry which is preliminary data.</text>
</comment>
<dbReference type="NCBIfam" id="TIGR00231">
    <property type="entry name" value="small_GTP"/>
    <property type="match status" value="1"/>
</dbReference>
<feature type="compositionally biased region" description="Basic and acidic residues" evidence="8">
    <location>
        <begin position="534"/>
        <end position="545"/>
    </location>
</feature>
<feature type="region of interest" description="Disordered" evidence="8">
    <location>
        <begin position="432"/>
        <end position="592"/>
    </location>
</feature>
<evidence type="ECO:0000256" key="2">
    <source>
        <dbReference type="ARBA" id="ARBA00022540"/>
    </source>
</evidence>
<dbReference type="GO" id="GO:0005525">
    <property type="term" value="F:GTP binding"/>
    <property type="evidence" value="ECO:0007669"/>
    <property type="project" value="UniProtKB-KW"/>
</dbReference>
<dbReference type="FunFam" id="2.40.30.10:FF:000008">
    <property type="entry name" value="Translation initiation factor IF-2"/>
    <property type="match status" value="1"/>
</dbReference>
<feature type="compositionally biased region" description="Low complexity" evidence="8">
    <location>
        <begin position="192"/>
        <end position="208"/>
    </location>
</feature>
<feature type="compositionally biased region" description="Low complexity" evidence="8">
    <location>
        <begin position="508"/>
        <end position="531"/>
    </location>
</feature>
<name>A0AAW1SEG6_9CHLO</name>
<dbReference type="CDD" id="cd01887">
    <property type="entry name" value="IF2_eIF5B"/>
    <property type="match status" value="1"/>
</dbReference>
<dbReference type="AlphaFoldDB" id="A0AAW1SEG6"/>
<feature type="region of interest" description="Disordered" evidence="8">
    <location>
        <begin position="392"/>
        <end position="415"/>
    </location>
</feature>
<proteinExistence type="inferred from homology"/>
<dbReference type="PROSITE" id="PS51722">
    <property type="entry name" value="G_TR_2"/>
    <property type="match status" value="1"/>
</dbReference>
<keyword evidence="5" id="KW-0342">GTP-binding</keyword>
<evidence type="ECO:0000256" key="4">
    <source>
        <dbReference type="ARBA" id="ARBA00022917"/>
    </source>
</evidence>
<evidence type="ECO:0000256" key="6">
    <source>
        <dbReference type="ARBA" id="ARBA00025162"/>
    </source>
</evidence>
<comment type="similarity">
    <text evidence="1">Belongs to the TRAFAC class translation factor GTPase superfamily. Classic translation factor GTPase family. IF-2 subfamily.</text>
</comment>
<evidence type="ECO:0000259" key="9">
    <source>
        <dbReference type="PROSITE" id="PS51722"/>
    </source>
</evidence>
<dbReference type="InterPro" id="IPR027417">
    <property type="entry name" value="P-loop_NTPase"/>
</dbReference>
<dbReference type="InterPro" id="IPR000178">
    <property type="entry name" value="TF_IF2_bacterial-like"/>
</dbReference>
<dbReference type="InterPro" id="IPR006847">
    <property type="entry name" value="IF2_N"/>
</dbReference>
<dbReference type="InterPro" id="IPR009000">
    <property type="entry name" value="Transl_B-barrel_sf"/>
</dbReference>
<feature type="compositionally biased region" description="Low complexity" evidence="8">
    <location>
        <begin position="439"/>
        <end position="481"/>
    </location>
</feature>
<gene>
    <name evidence="10" type="ORF">WJX74_000521</name>
</gene>
<keyword evidence="4" id="KW-0648">Protein biosynthesis</keyword>
<dbReference type="Gene3D" id="3.40.50.10050">
    <property type="entry name" value="Translation initiation factor IF- 2, domain 3"/>
    <property type="match status" value="1"/>
</dbReference>
<keyword evidence="3" id="KW-0547">Nucleotide-binding</keyword>
<dbReference type="Pfam" id="PF22042">
    <property type="entry name" value="EF-G_D2"/>
    <property type="match status" value="1"/>
</dbReference>
<dbReference type="InterPro" id="IPR015760">
    <property type="entry name" value="TIF_IF2"/>
</dbReference>
<evidence type="ECO:0000313" key="11">
    <source>
        <dbReference type="Proteomes" id="UP001438707"/>
    </source>
</evidence>
<dbReference type="SUPFAM" id="SSF50447">
    <property type="entry name" value="Translation proteins"/>
    <property type="match status" value="2"/>
</dbReference>
<dbReference type="NCBIfam" id="TIGR00487">
    <property type="entry name" value="IF-2"/>
    <property type="match status" value="1"/>
</dbReference>
<feature type="compositionally biased region" description="Polar residues" evidence="8">
    <location>
        <begin position="88"/>
        <end position="108"/>
    </location>
</feature>
<dbReference type="EMBL" id="JALJOS010000001">
    <property type="protein sequence ID" value="KAK9844294.1"/>
    <property type="molecule type" value="Genomic_DNA"/>
</dbReference>
<feature type="compositionally biased region" description="Low complexity" evidence="8">
    <location>
        <begin position="114"/>
        <end position="144"/>
    </location>
</feature>
<dbReference type="PANTHER" id="PTHR43381">
    <property type="entry name" value="TRANSLATION INITIATION FACTOR IF-2-RELATED"/>
    <property type="match status" value="1"/>
</dbReference>
<evidence type="ECO:0000256" key="3">
    <source>
        <dbReference type="ARBA" id="ARBA00022741"/>
    </source>
</evidence>
<dbReference type="InterPro" id="IPR036925">
    <property type="entry name" value="TIF_IF2_dom3_sf"/>
</dbReference>
<evidence type="ECO:0000256" key="8">
    <source>
        <dbReference type="SAM" id="MobiDB-lite"/>
    </source>
</evidence>
<dbReference type="Pfam" id="PF00009">
    <property type="entry name" value="GTP_EFTU"/>
    <property type="match status" value="1"/>
</dbReference>
<feature type="compositionally biased region" description="Basic and acidic residues" evidence="8">
    <location>
        <begin position="44"/>
        <end position="59"/>
    </location>
</feature>
<dbReference type="InterPro" id="IPR023115">
    <property type="entry name" value="TIF_IF2_dom3"/>
</dbReference>
<feature type="compositionally biased region" description="Low complexity" evidence="8">
    <location>
        <begin position="304"/>
        <end position="340"/>
    </location>
</feature>
<dbReference type="FunFam" id="3.40.50.300:FF:000019">
    <property type="entry name" value="Translation initiation factor IF-2"/>
    <property type="match status" value="1"/>
</dbReference>
<dbReference type="Proteomes" id="UP001438707">
    <property type="component" value="Unassembled WGS sequence"/>
</dbReference>
<feature type="compositionally biased region" description="Low complexity" evidence="8">
    <location>
        <begin position="216"/>
        <end position="229"/>
    </location>
</feature>
<dbReference type="Gene3D" id="3.40.50.300">
    <property type="entry name" value="P-loop containing nucleotide triphosphate hydrolases"/>
    <property type="match status" value="1"/>
</dbReference>
<feature type="domain" description="Tr-type G" evidence="9">
    <location>
        <begin position="682"/>
        <end position="855"/>
    </location>
</feature>
<dbReference type="GO" id="GO:0005737">
    <property type="term" value="C:cytoplasm"/>
    <property type="evidence" value="ECO:0007669"/>
    <property type="project" value="TreeGrafter"/>
</dbReference>
<dbReference type="InterPro" id="IPR000795">
    <property type="entry name" value="T_Tr_GTP-bd_dom"/>
</dbReference>
<reference evidence="10 11" key="1">
    <citation type="journal article" date="2024" name="Nat. Commun.">
        <title>Phylogenomics reveals the evolutionary origins of lichenization in chlorophyte algae.</title>
        <authorList>
            <person name="Puginier C."/>
            <person name="Libourel C."/>
            <person name="Otte J."/>
            <person name="Skaloud P."/>
            <person name="Haon M."/>
            <person name="Grisel S."/>
            <person name="Petersen M."/>
            <person name="Berrin J.G."/>
            <person name="Delaux P.M."/>
            <person name="Dal Grande F."/>
            <person name="Keller J."/>
        </authorList>
    </citation>
    <scope>NUCLEOTIDE SEQUENCE [LARGE SCALE GENOMIC DNA]</scope>
    <source>
        <strain evidence="10 11">SAG 2145</strain>
    </source>
</reference>
<dbReference type="Pfam" id="PF11987">
    <property type="entry name" value="IF-2"/>
    <property type="match status" value="1"/>
</dbReference>
<feature type="region of interest" description="Disordered" evidence="8">
    <location>
        <begin position="33"/>
        <end position="361"/>
    </location>
</feature>
<accession>A0AAW1SEG6</accession>
<organism evidence="10 11">
    <name type="scientific">Apatococcus lobatus</name>
    <dbReference type="NCBI Taxonomy" id="904363"/>
    <lineage>
        <taxon>Eukaryota</taxon>
        <taxon>Viridiplantae</taxon>
        <taxon>Chlorophyta</taxon>
        <taxon>core chlorophytes</taxon>
        <taxon>Trebouxiophyceae</taxon>
        <taxon>Chlorellales</taxon>
        <taxon>Chlorellaceae</taxon>
        <taxon>Apatococcus</taxon>
    </lineage>
</organism>
<dbReference type="CDD" id="cd03702">
    <property type="entry name" value="IF2_mtIF2_II"/>
    <property type="match status" value="1"/>
</dbReference>
<feature type="compositionally biased region" description="Low complexity" evidence="8">
    <location>
        <begin position="173"/>
        <end position="183"/>
    </location>
</feature>
<dbReference type="PANTHER" id="PTHR43381:SF5">
    <property type="entry name" value="TR-TYPE G DOMAIN-CONTAINING PROTEIN"/>
    <property type="match status" value="1"/>
</dbReference>
<dbReference type="CDD" id="cd03692">
    <property type="entry name" value="mtIF2_IVc"/>
    <property type="match status" value="1"/>
</dbReference>
<evidence type="ECO:0000256" key="5">
    <source>
        <dbReference type="ARBA" id="ARBA00023134"/>
    </source>
</evidence>
<dbReference type="InterPro" id="IPR005225">
    <property type="entry name" value="Small_GTP-bd"/>
</dbReference>